<feature type="domain" description="USP" evidence="9">
    <location>
        <begin position="863"/>
        <end position="1696"/>
    </location>
</feature>
<dbReference type="OrthoDB" id="952271at2759"/>
<comment type="catalytic activity">
    <reaction evidence="1">
        <text>Thiol-dependent hydrolysis of ester, thioester, amide, peptide and isopeptide bonds formed by the C-terminal Gly of ubiquitin (a 76-residue protein attached to proteins as an intracellular targeting signal).</text>
        <dbReference type="EC" id="3.4.19.12"/>
    </reaction>
</comment>
<feature type="compositionally biased region" description="Low complexity" evidence="8">
    <location>
        <begin position="807"/>
        <end position="824"/>
    </location>
</feature>
<dbReference type="Pfam" id="PF00443">
    <property type="entry name" value="UCH"/>
    <property type="match status" value="1"/>
</dbReference>
<feature type="compositionally biased region" description="Acidic residues" evidence="8">
    <location>
        <begin position="1951"/>
        <end position="1961"/>
    </location>
</feature>
<dbReference type="PROSITE" id="PS00973">
    <property type="entry name" value="USP_2"/>
    <property type="match status" value="1"/>
</dbReference>
<dbReference type="PANTHER" id="PTHR21646">
    <property type="entry name" value="UBIQUITIN CARBOXYL-TERMINAL HYDROLASE"/>
    <property type="match status" value="1"/>
</dbReference>
<dbReference type="GO" id="GO:0006508">
    <property type="term" value="P:proteolysis"/>
    <property type="evidence" value="ECO:0007669"/>
    <property type="project" value="UniProtKB-KW"/>
</dbReference>
<keyword evidence="7" id="KW-0788">Thiol protease</keyword>
<comment type="similarity">
    <text evidence="2">Belongs to the peptidase C19 family.</text>
</comment>
<comment type="caution">
    <text evidence="11">The sequence shown here is derived from an EMBL/GenBank/DDBJ whole genome shotgun (WGS) entry which is preliminary data.</text>
</comment>
<dbReference type="GO" id="GO:0016579">
    <property type="term" value="P:protein deubiquitination"/>
    <property type="evidence" value="ECO:0007669"/>
    <property type="project" value="InterPro"/>
</dbReference>
<keyword evidence="4" id="KW-0645">Protease</keyword>
<dbReference type="SMART" id="SM00695">
    <property type="entry name" value="DUSP"/>
    <property type="match status" value="1"/>
</dbReference>
<feature type="region of interest" description="Disordered" evidence="8">
    <location>
        <begin position="283"/>
        <end position="359"/>
    </location>
</feature>
<feature type="region of interest" description="Disordered" evidence="8">
    <location>
        <begin position="1360"/>
        <end position="1484"/>
    </location>
</feature>
<evidence type="ECO:0000256" key="5">
    <source>
        <dbReference type="ARBA" id="ARBA00022786"/>
    </source>
</evidence>
<feature type="compositionally biased region" description="Basic and acidic residues" evidence="8">
    <location>
        <begin position="1287"/>
        <end position="1296"/>
    </location>
</feature>
<proteinExistence type="inferred from homology"/>
<dbReference type="EC" id="3.4.19.12" evidence="3"/>
<evidence type="ECO:0000313" key="12">
    <source>
        <dbReference type="Proteomes" id="UP000256645"/>
    </source>
</evidence>
<dbReference type="InterPro" id="IPR001394">
    <property type="entry name" value="Peptidase_C19_UCH"/>
</dbReference>
<feature type="compositionally biased region" description="Basic residues" evidence="8">
    <location>
        <begin position="1443"/>
        <end position="1460"/>
    </location>
</feature>
<dbReference type="Gene3D" id="3.40.50.1820">
    <property type="entry name" value="alpha/beta hydrolase"/>
    <property type="match status" value="1"/>
</dbReference>
<feature type="compositionally biased region" description="Polar residues" evidence="8">
    <location>
        <begin position="1259"/>
        <end position="1269"/>
    </location>
</feature>
<dbReference type="GO" id="GO:0004843">
    <property type="term" value="F:cysteine-type deubiquitinase activity"/>
    <property type="evidence" value="ECO:0007669"/>
    <property type="project" value="UniProtKB-EC"/>
</dbReference>
<accession>A0A3D8QE58</accession>
<dbReference type="InterPro" id="IPR035927">
    <property type="entry name" value="DUSP-like_sf"/>
</dbReference>
<evidence type="ECO:0000256" key="3">
    <source>
        <dbReference type="ARBA" id="ARBA00012759"/>
    </source>
</evidence>
<dbReference type="SUPFAM" id="SSF143791">
    <property type="entry name" value="DUSP-like"/>
    <property type="match status" value="1"/>
</dbReference>
<feature type="compositionally biased region" description="Low complexity" evidence="8">
    <location>
        <begin position="1368"/>
        <end position="1377"/>
    </location>
</feature>
<sequence length="1974" mass="219350">MGIVKLAVPSLLWSLGWNMYRVENVTGSKSAKKALLVIFDIFGFFPQTIQGADILACHGRGADTNRDGEEYAVFMPDWFEGSPASLAWYPPDTEEKMKAMGTWYTAKRTPNTVVERIPSLLEEIEKLVGKKEWGIYCWGGKVVSLISSDPSPFFKVGVQCHPGLIEPADAEKINIPMMILASMDEPADKVKEYETRLKGEKFVEIFGSSIHGWMSARGDLEDESGEAVEQRTETWAVERAWVHERQQSQSRLSPFTWSGREQACASRVVWIMMVWQLTVTTSSNKKRRLSPPHTRGQPTDSSSDIPLESVEGYDSPARNDDIPQFDLPTTSPSTTAFPSNLPAHLQNSSTLSTTDYTSSAASSPSALYAGLSIEGGEPSGSELGTASFASIDQDIRGQSPLRSFSHRAIMGSGDASQRSSSPLKRPASELEPEATSSMQEDVDMVPVSQLDAADAKEGPGSSPLANRAQSVDMLDSTENSTSQTEDTAPRRRSTDVPPIDYQIKTVTTFADALTESPIKENDKVYLVSKRWLDRVLARSSEALKNSKSEPEGEIGPIDNSDIIQQIIKDGDGEDFVQLKHGLGLESFHMFPESAWEFIVGWYGLMPGSLPIIRTAHNTNPDKNGIENMQFEFHPPVFTIHRLWSQNTPSNPRALKASNPPAPVYMVSRSMRYHDFLKKIKKKAEIDFSKRVRVWRVPRQQPAAEPTATAAADTATPPDSRPGTPAGPTIGLSERAPQDRWNDLLLDVESFLKLTKGIDREVLEMRDTTNDKKYNGNMDLAMAGLGEDQSIVLDEHISGDDFISNYTTKTSKTSTSSSLSKPASTGITNQVNSRVNSGRNSPAPAPGPVTRGRTQRSGRTVGCVGLSNLGNTCYMNSALQCVRSVEELTKYFLSGTAAEELNTDNPLGNNGQVALSYESLLREMYREPVPQSVAPRQFKTTIGRYAPQFSGYGQQDSQEFLGFLLDGLQEDLSRVKKKPYIEKPDSTDEMVNNDELIREMAAKVWDITKKRDDSVIADLFTGMYKSTLVCPVCDKVSITFDPFNNLTLQLPIENTWTHEVVFFPLNDRPVKLQVDMDKHASIKALKEFVSKRVDVPVSKLFCVEEFRGRIYKLHDDFKSVSDEINSSDVCMLYELEAEPTNWPAAKKTNKNKKKKFNSSYDSDEQDIVPHWDNPAAERMIVPVIHRKFNGNERSRGTKPYTFTLVSHTVMLTPAEARSEEMIRKKVLEKVKTLTTRWFDWDEDESAASTSESTDHDLVLTTGSDADSSGGNKVVAHSVDGEEGLVDVTMKEQDDGQDPKTAAAKPEKQTPESRFNRQRPKFIEEGAFLAPEAQNLFTMSYYSGKGELVPVGWQVVTEDHPFPPLSSRMPSPSVESESGSGEDHEMTTGRASETSDEDDTLNSNPVSTTRMTEESSDEDELARSINNVPIRPKTPSRVQIVGGQRRQRRSMKTYSRKNRSKPTPRFANHDGNDEDLPAPQDTVDEGPLIRLGEGIVVDWNLDAWDMLFNADSSDDTMRGQPTFETSRMSTLVDEELLNKRRIRQARKKNGITLEDCLNEFGKEEILSEQDTWYCPRCKEHRRASKKFELWKTPDILVMHLKRFSSSAMRRDKLDVFVDFPIEGLDLTSRVIEKADGKAEIYDLIAVDDHWGGLGGGHYTAFAKNFNDDQWYEYNDSSVSKTEKNIVSSSAYLLFYRRRSDVPLGGPRFKAIVEHGQADTSDEEDATESGEDQGLVGNSSLRGSSRALTGVGVAHHQPNHGSSGAATKTINPSDLDFKASAAPPSYGDLEHDDGAPLLQTDMLMNDGTLQNSIEDAEDEGIDMHNSPPYDNNSSLLFNSNAWSFSSLNHNGRGPLPSGTGSDAEDSTIFSQEGRSDIVEDNSSSGSQERHDRFNDFETIEAAGDNGEPFEDQSPVPDAPDDGRVDLYDMAKDVLQVKKNKLFLPTEFKIPADATDMEEEQEEPATEIHVEDGEFKLD</sequence>
<feature type="compositionally biased region" description="Basic and acidic residues" evidence="8">
    <location>
        <begin position="1962"/>
        <end position="1974"/>
    </location>
</feature>
<evidence type="ECO:0000259" key="9">
    <source>
        <dbReference type="PROSITE" id="PS50235"/>
    </source>
</evidence>
<dbReference type="PROSITE" id="PS50235">
    <property type="entry name" value="USP_3"/>
    <property type="match status" value="1"/>
</dbReference>
<dbReference type="InterPro" id="IPR006615">
    <property type="entry name" value="Pept_C19_DUSP"/>
</dbReference>
<dbReference type="SUPFAM" id="SSF54001">
    <property type="entry name" value="Cysteine proteinases"/>
    <property type="match status" value="1"/>
</dbReference>
<dbReference type="PANTHER" id="PTHR21646:SF24">
    <property type="entry name" value="UBIQUITIN CARBOXYL-TERMINAL HYDROLASE"/>
    <property type="match status" value="1"/>
</dbReference>
<feature type="region of interest" description="Disordered" evidence="8">
    <location>
        <begin position="1712"/>
        <end position="1792"/>
    </location>
</feature>
<dbReference type="STRING" id="1849047.A0A3D8QE58"/>
<feature type="compositionally biased region" description="Low complexity" evidence="8">
    <location>
        <begin position="698"/>
        <end position="717"/>
    </location>
</feature>
<dbReference type="PROSITE" id="PS51283">
    <property type="entry name" value="DUSP"/>
    <property type="match status" value="1"/>
</dbReference>
<keyword evidence="12" id="KW-1185">Reference proteome</keyword>
<dbReference type="InterPro" id="IPR038765">
    <property type="entry name" value="Papain-like_cys_pep_sf"/>
</dbReference>
<evidence type="ECO:0000256" key="6">
    <source>
        <dbReference type="ARBA" id="ARBA00022801"/>
    </source>
</evidence>
<feature type="region of interest" description="Disordered" evidence="8">
    <location>
        <begin position="807"/>
        <end position="855"/>
    </location>
</feature>
<dbReference type="Gene3D" id="3.90.70.10">
    <property type="entry name" value="Cysteine proteinases"/>
    <property type="match status" value="2"/>
</dbReference>
<feature type="compositionally biased region" description="Basic and acidic residues" evidence="8">
    <location>
        <begin position="1303"/>
        <end position="1313"/>
    </location>
</feature>
<dbReference type="InterPro" id="IPR028889">
    <property type="entry name" value="USP"/>
</dbReference>
<feature type="region of interest" description="Disordered" evidence="8">
    <location>
        <begin position="1243"/>
        <end position="1318"/>
    </location>
</feature>
<reference evidence="11 12" key="1">
    <citation type="journal article" date="2018" name="IMA Fungus">
        <title>IMA Genome-F 9: Draft genome sequence of Annulohypoxylon stygium, Aspergillus mulundensis, Berkeleyomyces basicola (syn. Thielaviopsis basicola), Ceratocystis smalleyi, two Cercospora beticola strains, Coleophoma cylindrospora, Fusarium fracticaudum, Phialophora cf. hyalina, and Morchella septimelata.</title>
        <authorList>
            <person name="Wingfield B.D."/>
            <person name="Bills G.F."/>
            <person name="Dong Y."/>
            <person name="Huang W."/>
            <person name="Nel W.J."/>
            <person name="Swalarsk-Parry B.S."/>
            <person name="Vaghefi N."/>
            <person name="Wilken P.M."/>
            <person name="An Z."/>
            <person name="de Beer Z.W."/>
            <person name="De Vos L."/>
            <person name="Chen L."/>
            <person name="Duong T.A."/>
            <person name="Gao Y."/>
            <person name="Hammerbacher A."/>
            <person name="Kikkert J.R."/>
            <person name="Li Y."/>
            <person name="Li H."/>
            <person name="Li K."/>
            <person name="Li Q."/>
            <person name="Liu X."/>
            <person name="Ma X."/>
            <person name="Naidoo K."/>
            <person name="Pethybridge S.J."/>
            <person name="Sun J."/>
            <person name="Steenkamp E.T."/>
            <person name="van der Nest M.A."/>
            <person name="van Wyk S."/>
            <person name="Wingfield M.J."/>
            <person name="Xiong C."/>
            <person name="Yue Q."/>
            <person name="Zhang X."/>
        </authorList>
    </citation>
    <scope>NUCLEOTIDE SEQUENCE [LARGE SCALE GENOMIC DNA]</scope>
    <source>
        <strain evidence="11 12">BP6252</strain>
    </source>
</reference>
<evidence type="ECO:0000259" key="10">
    <source>
        <dbReference type="PROSITE" id="PS51283"/>
    </source>
</evidence>
<dbReference type="Gene3D" id="3.30.2230.10">
    <property type="entry name" value="DUSP-like"/>
    <property type="match status" value="1"/>
</dbReference>
<feature type="region of interest" description="Disordered" evidence="8">
    <location>
        <begin position="453"/>
        <end position="499"/>
    </location>
</feature>
<gene>
    <name evidence="11" type="ORF">BP6252_12801</name>
</gene>
<feature type="compositionally biased region" description="Polar residues" evidence="8">
    <location>
        <begin position="1733"/>
        <end position="1744"/>
    </location>
</feature>
<protein>
    <recommendedName>
        <fullName evidence="3">ubiquitinyl hydrolase 1</fullName>
        <ecNumber evidence="3">3.4.19.12</ecNumber>
    </recommendedName>
</protein>
<evidence type="ECO:0000256" key="1">
    <source>
        <dbReference type="ARBA" id="ARBA00000707"/>
    </source>
</evidence>
<evidence type="ECO:0000256" key="8">
    <source>
        <dbReference type="SAM" id="MobiDB-lite"/>
    </source>
</evidence>
<evidence type="ECO:0000256" key="2">
    <source>
        <dbReference type="ARBA" id="ARBA00009085"/>
    </source>
</evidence>
<feature type="compositionally biased region" description="Polar residues" evidence="8">
    <location>
        <begin position="476"/>
        <end position="486"/>
    </location>
</feature>
<dbReference type="Proteomes" id="UP000256645">
    <property type="component" value="Unassembled WGS sequence"/>
</dbReference>
<feature type="domain" description="DUSP" evidence="10">
    <location>
        <begin position="497"/>
        <end position="616"/>
    </location>
</feature>
<evidence type="ECO:0000256" key="7">
    <source>
        <dbReference type="ARBA" id="ARBA00022807"/>
    </source>
</evidence>
<dbReference type="SUPFAM" id="SSF53474">
    <property type="entry name" value="alpha/beta-Hydrolases"/>
    <property type="match status" value="1"/>
</dbReference>
<feature type="region of interest" description="Disordered" evidence="8">
    <location>
        <begin position="1949"/>
        <end position="1974"/>
    </location>
</feature>
<feature type="compositionally biased region" description="Polar residues" evidence="8">
    <location>
        <begin position="1756"/>
        <end position="1769"/>
    </location>
</feature>
<dbReference type="InterPro" id="IPR050185">
    <property type="entry name" value="Ub_carboxyl-term_hydrolase"/>
</dbReference>
<keyword evidence="6" id="KW-0378">Hydrolase</keyword>
<dbReference type="InterPro" id="IPR029058">
    <property type="entry name" value="AB_hydrolase_fold"/>
</dbReference>
<dbReference type="PROSITE" id="PS00972">
    <property type="entry name" value="USP_1"/>
    <property type="match status" value="1"/>
</dbReference>
<organism evidence="11 12">
    <name type="scientific">Coleophoma cylindrospora</name>
    <dbReference type="NCBI Taxonomy" id="1849047"/>
    <lineage>
        <taxon>Eukaryota</taxon>
        <taxon>Fungi</taxon>
        <taxon>Dikarya</taxon>
        <taxon>Ascomycota</taxon>
        <taxon>Pezizomycotina</taxon>
        <taxon>Leotiomycetes</taxon>
        <taxon>Helotiales</taxon>
        <taxon>Dermateaceae</taxon>
        <taxon>Coleophoma</taxon>
    </lineage>
</organism>
<feature type="region of interest" description="Disordered" evidence="8">
    <location>
        <begin position="698"/>
        <end position="734"/>
    </location>
</feature>
<dbReference type="InterPro" id="IPR018200">
    <property type="entry name" value="USP_CS"/>
</dbReference>
<dbReference type="CDD" id="cd02674">
    <property type="entry name" value="Peptidase_C19R"/>
    <property type="match status" value="1"/>
</dbReference>
<evidence type="ECO:0000313" key="11">
    <source>
        <dbReference type="EMBL" id="RDW59714.1"/>
    </source>
</evidence>
<feature type="compositionally biased region" description="Polar residues" evidence="8">
    <location>
        <begin position="825"/>
        <end position="839"/>
    </location>
</feature>
<evidence type="ECO:0000256" key="4">
    <source>
        <dbReference type="ARBA" id="ARBA00022670"/>
    </source>
</evidence>
<feature type="compositionally biased region" description="Low complexity" evidence="8">
    <location>
        <begin position="348"/>
        <end position="359"/>
    </location>
</feature>
<feature type="region of interest" description="Disordered" evidence="8">
    <location>
        <begin position="411"/>
        <end position="441"/>
    </location>
</feature>
<dbReference type="Pfam" id="PF06337">
    <property type="entry name" value="DUSP"/>
    <property type="match status" value="1"/>
</dbReference>
<dbReference type="EMBL" id="PDLM01000016">
    <property type="protein sequence ID" value="RDW59714.1"/>
    <property type="molecule type" value="Genomic_DNA"/>
</dbReference>
<feature type="region of interest" description="Disordered" evidence="8">
    <location>
        <begin position="1850"/>
        <end position="1919"/>
    </location>
</feature>
<name>A0A3D8QE58_9HELO</name>
<feature type="compositionally biased region" description="Polar residues" evidence="8">
    <location>
        <begin position="1399"/>
        <end position="1408"/>
    </location>
</feature>
<feature type="compositionally biased region" description="Acidic residues" evidence="8">
    <location>
        <begin position="1717"/>
        <end position="1728"/>
    </location>
</feature>
<keyword evidence="5" id="KW-0833">Ubl conjugation pathway</keyword>